<dbReference type="KEGG" id="lmd:METH_09635"/>
<organism evidence="1 2">
    <name type="scientific">Leisingera methylohalidivorans DSM 14336</name>
    <dbReference type="NCBI Taxonomy" id="999552"/>
    <lineage>
        <taxon>Bacteria</taxon>
        <taxon>Pseudomonadati</taxon>
        <taxon>Pseudomonadota</taxon>
        <taxon>Alphaproteobacteria</taxon>
        <taxon>Rhodobacterales</taxon>
        <taxon>Roseobacteraceae</taxon>
        <taxon>Leisingera</taxon>
    </lineage>
</organism>
<dbReference type="EMBL" id="CP006773">
    <property type="protein sequence ID" value="AHD03049.1"/>
    <property type="molecule type" value="Genomic_DNA"/>
</dbReference>
<accession>V9VZ48</accession>
<dbReference type="HOGENOM" id="CLU_1684419_0_0_5"/>
<gene>
    <name evidence="1" type="ORF">METH_09635</name>
</gene>
<reference evidence="1 2" key="1">
    <citation type="submission" date="2013-09" db="EMBL/GenBank/DDBJ databases">
        <authorList>
            <consortium name="DOE Joint Genome Institute"/>
            <person name="Klenk H.-P."/>
            <person name="Huntemann M."/>
            <person name="Han J."/>
            <person name="Chen A."/>
            <person name="Kyrpides N."/>
            <person name="Mavromatis K."/>
            <person name="Markowitz V."/>
            <person name="Palaniappan K."/>
            <person name="Ivanova N."/>
            <person name="Schaumberg A."/>
            <person name="Pati A."/>
            <person name="Liolios K."/>
            <person name="Nordberg H.P."/>
            <person name="Cantor M.N."/>
            <person name="Hua S.X."/>
            <person name="Woyke T."/>
        </authorList>
    </citation>
    <scope>NUCLEOTIDE SEQUENCE [LARGE SCALE GENOMIC DNA]</scope>
    <source>
        <strain evidence="1 2">DSM 14336</strain>
    </source>
</reference>
<keyword evidence="2" id="KW-1185">Reference proteome</keyword>
<dbReference type="RefSeq" id="WP_024090179.1">
    <property type="nucleotide sequence ID" value="NC_023135.1"/>
</dbReference>
<dbReference type="Proteomes" id="UP000018780">
    <property type="component" value="Chromosome"/>
</dbReference>
<dbReference type="AlphaFoldDB" id="V9VZ48"/>
<proteinExistence type="predicted"/>
<protein>
    <submittedName>
        <fullName evidence="1">Uncharacterized protein</fullName>
    </submittedName>
</protein>
<name>V9VZ48_9RHOB</name>
<dbReference type="PATRIC" id="fig|999552.6.peg.1925"/>
<sequence length="156" mass="16988">MLIFGEKQIRDAEAIASESTTLAPVTSPALPEDVWTLRPGTLPAAHKRGGQGQDVSLSLQDRPDAVELLKRASSRWRSILLRLRIAKATFPEPDIQKVVAAAVDTVFCTGDSEAQNAGIQIARFFPLAAFCVCCLWSGGRSLIRVLGLTRERNCQL</sequence>
<evidence type="ECO:0000313" key="2">
    <source>
        <dbReference type="Proteomes" id="UP000018780"/>
    </source>
</evidence>
<evidence type="ECO:0000313" key="1">
    <source>
        <dbReference type="EMBL" id="AHD03049.1"/>
    </source>
</evidence>